<evidence type="ECO:0000313" key="2">
    <source>
        <dbReference type="Proteomes" id="UP000004095"/>
    </source>
</evidence>
<dbReference type="EMBL" id="AAWS01000045">
    <property type="protein sequence ID" value="EAY25605.1"/>
    <property type="molecule type" value="Genomic_DNA"/>
</dbReference>
<gene>
    <name evidence="1" type="ORF">M23134_07256</name>
</gene>
<protein>
    <submittedName>
        <fullName evidence="1">Uncharacterized protein</fullName>
    </submittedName>
</protein>
<dbReference type="AlphaFoldDB" id="A1ZVA7"/>
<organism evidence="1 2">
    <name type="scientific">Microscilla marina ATCC 23134</name>
    <dbReference type="NCBI Taxonomy" id="313606"/>
    <lineage>
        <taxon>Bacteria</taxon>
        <taxon>Pseudomonadati</taxon>
        <taxon>Bacteroidota</taxon>
        <taxon>Cytophagia</taxon>
        <taxon>Cytophagales</taxon>
        <taxon>Microscillaceae</taxon>
        <taxon>Microscilla</taxon>
    </lineage>
</organism>
<sequence>MQIEGNKTVKKAFSKFLDIKNDLQCLIGFVNNLCGMIKSNRY</sequence>
<evidence type="ECO:0000313" key="1">
    <source>
        <dbReference type="EMBL" id="EAY25605.1"/>
    </source>
</evidence>
<comment type="caution">
    <text evidence="1">The sequence shown here is derived from an EMBL/GenBank/DDBJ whole genome shotgun (WGS) entry which is preliminary data.</text>
</comment>
<keyword evidence="2" id="KW-1185">Reference proteome</keyword>
<accession>A1ZVA7</accession>
<proteinExistence type="predicted"/>
<dbReference type="Proteomes" id="UP000004095">
    <property type="component" value="Unassembled WGS sequence"/>
</dbReference>
<reference evidence="1 2" key="1">
    <citation type="submission" date="2007-01" db="EMBL/GenBank/DDBJ databases">
        <authorList>
            <person name="Haygood M."/>
            <person name="Podell S."/>
            <person name="Anderson C."/>
            <person name="Hopkinson B."/>
            <person name="Roe K."/>
            <person name="Barbeau K."/>
            <person name="Gaasterland T."/>
            <person name="Ferriera S."/>
            <person name="Johnson J."/>
            <person name="Kravitz S."/>
            <person name="Beeson K."/>
            <person name="Sutton G."/>
            <person name="Rogers Y.-H."/>
            <person name="Friedman R."/>
            <person name="Frazier M."/>
            <person name="Venter J.C."/>
        </authorList>
    </citation>
    <scope>NUCLEOTIDE SEQUENCE [LARGE SCALE GENOMIC DNA]</scope>
    <source>
        <strain evidence="1 2">ATCC 23134</strain>
    </source>
</reference>
<name>A1ZVA7_MICM2</name>